<dbReference type="RefSeq" id="WP_339969887.1">
    <property type="nucleotide sequence ID" value="NZ_JBBHJY010000013.1"/>
</dbReference>
<name>A0ABU8SDL3_9SPHN</name>
<evidence type="ECO:0000259" key="3">
    <source>
        <dbReference type="SMART" id="SM00903"/>
    </source>
</evidence>
<evidence type="ECO:0000256" key="2">
    <source>
        <dbReference type="ARBA" id="ARBA00023002"/>
    </source>
</evidence>
<organism evidence="4 5">
    <name type="scientific">Novosphingobium aquae</name>
    <dbReference type="NCBI Taxonomy" id="3133435"/>
    <lineage>
        <taxon>Bacteria</taxon>
        <taxon>Pseudomonadati</taxon>
        <taxon>Pseudomonadota</taxon>
        <taxon>Alphaproteobacteria</taxon>
        <taxon>Sphingomonadales</taxon>
        <taxon>Sphingomonadaceae</taxon>
        <taxon>Novosphingobium</taxon>
    </lineage>
</organism>
<dbReference type="EMBL" id="JBBHJY010000013">
    <property type="protein sequence ID" value="MEJ6012061.1"/>
    <property type="molecule type" value="Genomic_DNA"/>
</dbReference>
<dbReference type="InterPro" id="IPR002563">
    <property type="entry name" value="Flavin_Rdtase-like_dom"/>
</dbReference>
<gene>
    <name evidence="4" type="ORF">WG900_19320</name>
</gene>
<keyword evidence="5" id="KW-1185">Reference proteome</keyword>
<dbReference type="GO" id="GO:0016491">
    <property type="term" value="F:oxidoreductase activity"/>
    <property type="evidence" value="ECO:0007669"/>
    <property type="project" value="UniProtKB-KW"/>
</dbReference>
<keyword evidence="2 4" id="KW-0560">Oxidoreductase</keyword>
<dbReference type="Pfam" id="PF01613">
    <property type="entry name" value="Flavin_Reduct"/>
    <property type="match status" value="1"/>
</dbReference>
<dbReference type="InterPro" id="IPR050268">
    <property type="entry name" value="NADH-dep_flavin_reductase"/>
</dbReference>
<dbReference type="PANTHER" id="PTHR30466:SF11">
    <property type="entry name" value="FLAVIN-DEPENDENT MONOOXYGENASE, REDUCTASE SUBUNIT HSAB"/>
    <property type="match status" value="1"/>
</dbReference>
<evidence type="ECO:0000313" key="4">
    <source>
        <dbReference type="EMBL" id="MEJ6012061.1"/>
    </source>
</evidence>
<dbReference type="EC" id="1.5.1.-" evidence="4"/>
<feature type="domain" description="Flavin reductase like" evidence="3">
    <location>
        <begin position="18"/>
        <end position="160"/>
    </location>
</feature>
<dbReference type="SUPFAM" id="SSF50475">
    <property type="entry name" value="FMN-binding split barrel"/>
    <property type="match status" value="1"/>
</dbReference>
<comment type="caution">
    <text evidence="4">The sequence shown here is derived from an EMBL/GenBank/DDBJ whole genome shotgun (WGS) entry which is preliminary data.</text>
</comment>
<evidence type="ECO:0000313" key="5">
    <source>
        <dbReference type="Proteomes" id="UP001379235"/>
    </source>
</evidence>
<reference evidence="4 5" key="1">
    <citation type="submission" date="2024-03" db="EMBL/GenBank/DDBJ databases">
        <authorList>
            <person name="Jo J.-H."/>
        </authorList>
    </citation>
    <scope>NUCLEOTIDE SEQUENCE [LARGE SCALE GENOMIC DNA]</scope>
    <source>
        <strain evidence="4 5">AS3R-12</strain>
    </source>
</reference>
<dbReference type="Proteomes" id="UP001379235">
    <property type="component" value="Unassembled WGS sequence"/>
</dbReference>
<comment type="similarity">
    <text evidence="1">Belongs to the non-flavoprotein flavin reductase family.</text>
</comment>
<sequence>MASTMISPTDSRAFRDVMGCCPTSVAVITAQKGDDRFGMVVGTFTSISLDPPLVGFFPGRESRTWRKIEETGRFCANVLSDVQASVSRTFASNIEHKFAGISLGLSPGGLPLLNGIAAWVECSIESVQEVGDHFMVVGAVEAMGQGTGSPLVFLKGSYFAPNVIEPI</sequence>
<proteinExistence type="inferred from homology"/>
<dbReference type="PANTHER" id="PTHR30466">
    <property type="entry name" value="FLAVIN REDUCTASE"/>
    <property type="match status" value="1"/>
</dbReference>
<accession>A0ABU8SDL3</accession>
<dbReference type="InterPro" id="IPR012349">
    <property type="entry name" value="Split_barrel_FMN-bd"/>
</dbReference>
<evidence type="ECO:0000256" key="1">
    <source>
        <dbReference type="ARBA" id="ARBA00008898"/>
    </source>
</evidence>
<protein>
    <submittedName>
        <fullName evidence="4">Flavin reductase family protein</fullName>
        <ecNumber evidence="4">1.5.1.-</ecNumber>
    </submittedName>
</protein>
<dbReference type="Gene3D" id="2.30.110.10">
    <property type="entry name" value="Electron Transport, Fmn-binding Protein, Chain A"/>
    <property type="match status" value="1"/>
</dbReference>
<dbReference type="SMART" id="SM00903">
    <property type="entry name" value="Flavin_Reduct"/>
    <property type="match status" value="1"/>
</dbReference>